<evidence type="ECO:0000313" key="2">
    <source>
        <dbReference type="Proteomes" id="UP000001868"/>
    </source>
</evidence>
<reference evidence="1 2" key="1">
    <citation type="journal article" date="2008" name="BMC Genomics">
        <title>Complete genome of Phenylobacterium zucineum - a novel facultative intracellular bacterium isolated from human erythroleukemia cell line K562.</title>
        <authorList>
            <person name="Luo Y."/>
            <person name="Xu X."/>
            <person name="Ding Z."/>
            <person name="Liu Z."/>
            <person name="Zhang B."/>
            <person name="Yan Z."/>
            <person name="Sun J."/>
            <person name="Hu S."/>
            <person name="Hu X."/>
        </authorList>
    </citation>
    <scope>NUCLEOTIDE SEQUENCE [LARGE SCALE GENOMIC DNA]</scope>
    <source>
        <strain evidence="1 2">HLK1</strain>
    </source>
</reference>
<dbReference type="OrthoDB" id="9796517at2"/>
<dbReference type="HOGENOM" id="CLU_052486_2_0_5"/>
<gene>
    <name evidence="1" type="ordered locus">PHZ_c2077</name>
</gene>
<dbReference type="GO" id="GO:0030246">
    <property type="term" value="F:carbohydrate binding"/>
    <property type="evidence" value="ECO:0007669"/>
    <property type="project" value="InterPro"/>
</dbReference>
<dbReference type="eggNOG" id="COG2017">
    <property type="taxonomic scope" value="Bacteria"/>
</dbReference>
<dbReference type="Proteomes" id="UP000001868">
    <property type="component" value="Chromosome"/>
</dbReference>
<dbReference type="STRING" id="450851.PHZ_c2077"/>
<dbReference type="AlphaFoldDB" id="B4RE55"/>
<dbReference type="Gene3D" id="2.70.98.10">
    <property type="match status" value="1"/>
</dbReference>
<dbReference type="GO" id="GO:0005975">
    <property type="term" value="P:carbohydrate metabolic process"/>
    <property type="evidence" value="ECO:0007669"/>
    <property type="project" value="InterPro"/>
</dbReference>
<dbReference type="InterPro" id="IPR014718">
    <property type="entry name" value="GH-type_carb-bd"/>
</dbReference>
<dbReference type="RefSeq" id="WP_012522630.1">
    <property type="nucleotide sequence ID" value="NC_011144.1"/>
</dbReference>
<dbReference type="SUPFAM" id="SSF74650">
    <property type="entry name" value="Galactose mutarotase-like"/>
    <property type="match status" value="1"/>
</dbReference>
<proteinExistence type="predicted"/>
<keyword evidence="2" id="KW-1185">Reference proteome</keyword>
<dbReference type="KEGG" id="pzu:PHZ_c2077"/>
<name>B4RE55_PHEZH</name>
<dbReference type="InterPro" id="IPR008183">
    <property type="entry name" value="Aldose_1/G6P_1-epimerase"/>
</dbReference>
<organism evidence="1 2">
    <name type="scientific">Phenylobacterium zucineum (strain HLK1)</name>
    <dbReference type="NCBI Taxonomy" id="450851"/>
    <lineage>
        <taxon>Bacteria</taxon>
        <taxon>Pseudomonadati</taxon>
        <taxon>Pseudomonadota</taxon>
        <taxon>Alphaproteobacteria</taxon>
        <taxon>Caulobacterales</taxon>
        <taxon>Caulobacteraceae</taxon>
        <taxon>Phenylobacterium</taxon>
    </lineage>
</organism>
<dbReference type="InterPro" id="IPR011013">
    <property type="entry name" value="Gal_mutarotase_sf_dom"/>
</dbReference>
<dbReference type="GO" id="GO:0016853">
    <property type="term" value="F:isomerase activity"/>
    <property type="evidence" value="ECO:0007669"/>
    <property type="project" value="InterPro"/>
</dbReference>
<accession>B4RE55</accession>
<protein>
    <submittedName>
        <fullName evidence="1">Putative galactose mutarotase</fullName>
    </submittedName>
</protein>
<dbReference type="EMBL" id="CP000747">
    <property type="protein sequence ID" value="ACG78488.1"/>
    <property type="molecule type" value="Genomic_DNA"/>
</dbReference>
<dbReference type="CDD" id="cd01081">
    <property type="entry name" value="Aldose_epim"/>
    <property type="match status" value="1"/>
</dbReference>
<dbReference type="Pfam" id="PF01263">
    <property type="entry name" value="Aldose_epim"/>
    <property type="match status" value="1"/>
</dbReference>
<evidence type="ECO:0000313" key="1">
    <source>
        <dbReference type="EMBL" id="ACG78488.1"/>
    </source>
</evidence>
<sequence>MRIGGAPVVRLTAEAPAGAPAGTPGFVEAEILPGRGMMTLQARLRLPSGEIVDALFAPPAAEAARELDGGAEDFAGNKAFAFGGAVLAPFANRIRGRALPGAREIEADLDGRTARLPRNWGGKAPGAEQYAMHGLILDAPVPFEQPSPARVTGVLEAGDFGGRWPSRAVLGFEYRLEDGALALSITARNVGDETLPIGLGWHPYFALPSGQRRQARLRLPADLRAEVNDYDEVLPTGRLSPTSGGPYDFGGPDGAALGDLYLDDCFTGLRREDGQAVVDVRDPAAGVGLRLASRSPHVKAIQVFAPPDKPFVVVEPQFNLADPFGAVWPREVDTGMARLQPGEQLSYDVRLSAFAVGT</sequence>